<dbReference type="GO" id="GO:0000981">
    <property type="term" value="F:DNA-binding transcription factor activity, RNA polymerase II-specific"/>
    <property type="evidence" value="ECO:0007669"/>
    <property type="project" value="InterPro"/>
</dbReference>
<dbReference type="InterPro" id="IPR001138">
    <property type="entry name" value="Zn2Cys6_DnaBD"/>
</dbReference>
<protein>
    <recommendedName>
        <fullName evidence="10">Zn(2)-C6 fungal-type domain-containing protein</fullName>
    </recommendedName>
</protein>
<accession>A0A6A6UFL6</accession>
<dbReference type="InterPro" id="IPR050987">
    <property type="entry name" value="AtrR-like"/>
</dbReference>
<dbReference type="CDD" id="cd12148">
    <property type="entry name" value="fungal_TF_MHR"/>
    <property type="match status" value="1"/>
</dbReference>
<dbReference type="EMBL" id="MU004234">
    <property type="protein sequence ID" value="KAF2670436.1"/>
    <property type="molecule type" value="Genomic_DNA"/>
</dbReference>
<feature type="region of interest" description="Disordered" evidence="9">
    <location>
        <begin position="102"/>
        <end position="125"/>
    </location>
</feature>
<dbReference type="FunFam" id="4.10.240.10:FF:000007">
    <property type="entry name" value="C6 transcription factor FacB"/>
    <property type="match status" value="1"/>
</dbReference>
<dbReference type="SMART" id="SM00066">
    <property type="entry name" value="GAL4"/>
    <property type="match status" value="1"/>
</dbReference>
<dbReference type="Gene3D" id="4.10.240.10">
    <property type="entry name" value="Zn(2)-C6 fungal-type DNA-binding domain"/>
    <property type="match status" value="1"/>
</dbReference>
<name>A0A6A6UFL6_9PEZI</name>
<keyword evidence="12" id="KW-1185">Reference proteome</keyword>
<evidence type="ECO:0000256" key="4">
    <source>
        <dbReference type="ARBA" id="ARBA00023015"/>
    </source>
</evidence>
<evidence type="ECO:0000256" key="3">
    <source>
        <dbReference type="ARBA" id="ARBA00022833"/>
    </source>
</evidence>
<gene>
    <name evidence="11" type="ORF">BT63DRAFT_424381</name>
</gene>
<dbReference type="SUPFAM" id="SSF57701">
    <property type="entry name" value="Zn2/Cys6 DNA-binding domain"/>
    <property type="match status" value="1"/>
</dbReference>
<evidence type="ECO:0000313" key="11">
    <source>
        <dbReference type="EMBL" id="KAF2670436.1"/>
    </source>
</evidence>
<evidence type="ECO:0000256" key="8">
    <source>
        <dbReference type="SAM" id="Coils"/>
    </source>
</evidence>
<evidence type="ECO:0000256" key="6">
    <source>
        <dbReference type="ARBA" id="ARBA00023163"/>
    </source>
</evidence>
<feature type="domain" description="Zn(2)-C6 fungal-type" evidence="10">
    <location>
        <begin position="23"/>
        <end position="53"/>
    </location>
</feature>
<sequence length="880" mass="97091">MPGILPMKVIKVGSNAQPRIAQACDRCRSKKIRCDGIRPSCTQCLNVGFECKTSDRLSRRAFPRGYTESLEERVRALESEVRELKSLLDEKEEKLDILSRCQSGSSQSFPSPKQSHSTSPLSSACTERHSLDEADTFKVAQSPILVHESKPNTYFMGTSSGRALICALKRKVQEHGKASDPIDVNAFFALPSEKGSDATDPTSMCNPPPRMLTDRFINIFFQEFAPMLPILHRGSFLKVYKEYIDSPEIARDNRHVAQLFLVFGIAALSKQSGAGHNDIEACESQFRLSLDSFTTDETLFSVQCLTLASLYFMIKADYASMLKYKGHAVSLAQRLGLHQAQKRFTFDPSTSEMRKKVFWSLFTIDCFAAAHLGLPTSMSETDVYCELPVDADEEYITEKGFLPTLPGESTKISSALALFRLAQIMSKILKELYPSAASYELSFRKIGALQDELENYLTHLAPHLRLHFDNDKPSTRIVSDRSPLLSLAYQYTHTLISRPAVLATSSSQTRSTPSIISLASASKRMIQIVDLLRERSMAFAFCLNENEVLLQAAFGLLFETLELGPESAVHKDDAKLMAVITQILEENNFPGLEEFRKILDILLKNKNSTENSESSRRPKTKRGLKAFASRLTGSSQKTSNQDERRGTYPYLTSPHLGQHGEGHAGMQGTPLFARSEPALSPPQPFLKPQIPRQARRSMALNGASAQFARASLRTPALPPALSSNEEVSSPADWERLLSNLDSGQANIHDGIYGGTGGTGGYPPSLGDYSSLESSSPKGIMPACMNDCTHGMDSSKSPMPEYWAGSDFRLSNIHVPQSVMSFTSDETPTSIDELAEMNFSPQNMENAFGKAILIPGVDSSSAMDPLSEMNLFAGLDMGFEV</sequence>
<keyword evidence="3" id="KW-0862">Zinc</keyword>
<proteinExistence type="predicted"/>
<organism evidence="11 12">
    <name type="scientific">Microthyrium microscopicum</name>
    <dbReference type="NCBI Taxonomy" id="703497"/>
    <lineage>
        <taxon>Eukaryota</taxon>
        <taxon>Fungi</taxon>
        <taxon>Dikarya</taxon>
        <taxon>Ascomycota</taxon>
        <taxon>Pezizomycotina</taxon>
        <taxon>Dothideomycetes</taxon>
        <taxon>Dothideomycetes incertae sedis</taxon>
        <taxon>Microthyriales</taxon>
        <taxon>Microthyriaceae</taxon>
        <taxon>Microthyrium</taxon>
    </lineage>
</organism>
<dbReference type="PANTHER" id="PTHR46910:SF12">
    <property type="entry name" value="REGULATORY PROTEIN CAT8"/>
    <property type="match status" value="1"/>
</dbReference>
<dbReference type="Proteomes" id="UP000799302">
    <property type="component" value="Unassembled WGS sequence"/>
</dbReference>
<keyword evidence="4" id="KW-0805">Transcription regulation</keyword>
<evidence type="ECO:0000313" key="12">
    <source>
        <dbReference type="Proteomes" id="UP000799302"/>
    </source>
</evidence>
<dbReference type="CDD" id="cd00067">
    <property type="entry name" value="GAL4"/>
    <property type="match status" value="1"/>
</dbReference>
<dbReference type="PANTHER" id="PTHR46910">
    <property type="entry name" value="TRANSCRIPTION FACTOR PDR1"/>
    <property type="match status" value="1"/>
</dbReference>
<evidence type="ECO:0000256" key="9">
    <source>
        <dbReference type="SAM" id="MobiDB-lite"/>
    </source>
</evidence>
<dbReference type="AlphaFoldDB" id="A0A6A6UFL6"/>
<keyword evidence="2" id="KW-0479">Metal-binding</keyword>
<dbReference type="InterPro" id="IPR036864">
    <property type="entry name" value="Zn2-C6_fun-type_DNA-bd_sf"/>
</dbReference>
<evidence type="ECO:0000256" key="1">
    <source>
        <dbReference type="ARBA" id="ARBA00004123"/>
    </source>
</evidence>
<dbReference type="CDD" id="cd15485">
    <property type="entry name" value="ZIP_Cat8"/>
    <property type="match status" value="1"/>
</dbReference>
<dbReference type="GO" id="GO:0008270">
    <property type="term" value="F:zinc ion binding"/>
    <property type="evidence" value="ECO:0007669"/>
    <property type="project" value="InterPro"/>
</dbReference>
<dbReference type="Pfam" id="PF04082">
    <property type="entry name" value="Fungal_trans"/>
    <property type="match status" value="1"/>
</dbReference>
<feature type="coiled-coil region" evidence="8">
    <location>
        <begin position="67"/>
        <end position="101"/>
    </location>
</feature>
<keyword evidence="7" id="KW-0539">Nucleus</keyword>
<dbReference type="PROSITE" id="PS50048">
    <property type="entry name" value="ZN2_CY6_FUNGAL_2"/>
    <property type="match status" value="1"/>
</dbReference>
<dbReference type="InterPro" id="IPR007219">
    <property type="entry name" value="XnlR_reg_dom"/>
</dbReference>
<dbReference type="GO" id="GO:0005634">
    <property type="term" value="C:nucleus"/>
    <property type="evidence" value="ECO:0007669"/>
    <property type="project" value="UniProtKB-SubCell"/>
</dbReference>
<dbReference type="OrthoDB" id="1924787at2759"/>
<keyword evidence="6" id="KW-0804">Transcription</keyword>
<evidence type="ECO:0000256" key="2">
    <source>
        <dbReference type="ARBA" id="ARBA00022723"/>
    </source>
</evidence>
<dbReference type="PROSITE" id="PS00463">
    <property type="entry name" value="ZN2_CY6_FUNGAL_1"/>
    <property type="match status" value="1"/>
</dbReference>
<keyword evidence="5" id="KW-0238">DNA-binding</keyword>
<evidence type="ECO:0000259" key="10">
    <source>
        <dbReference type="PROSITE" id="PS50048"/>
    </source>
</evidence>
<feature type="region of interest" description="Disordered" evidence="9">
    <location>
        <begin position="607"/>
        <end position="684"/>
    </location>
</feature>
<reference evidence="11" key="1">
    <citation type="journal article" date="2020" name="Stud. Mycol.">
        <title>101 Dothideomycetes genomes: a test case for predicting lifestyles and emergence of pathogens.</title>
        <authorList>
            <person name="Haridas S."/>
            <person name="Albert R."/>
            <person name="Binder M."/>
            <person name="Bloem J."/>
            <person name="Labutti K."/>
            <person name="Salamov A."/>
            <person name="Andreopoulos B."/>
            <person name="Baker S."/>
            <person name="Barry K."/>
            <person name="Bills G."/>
            <person name="Bluhm B."/>
            <person name="Cannon C."/>
            <person name="Castanera R."/>
            <person name="Culley D."/>
            <person name="Daum C."/>
            <person name="Ezra D."/>
            <person name="Gonzalez J."/>
            <person name="Henrissat B."/>
            <person name="Kuo A."/>
            <person name="Liang C."/>
            <person name="Lipzen A."/>
            <person name="Lutzoni F."/>
            <person name="Magnuson J."/>
            <person name="Mondo S."/>
            <person name="Nolan M."/>
            <person name="Ohm R."/>
            <person name="Pangilinan J."/>
            <person name="Park H.-J."/>
            <person name="Ramirez L."/>
            <person name="Alfaro M."/>
            <person name="Sun H."/>
            <person name="Tritt A."/>
            <person name="Yoshinaga Y."/>
            <person name="Zwiers L.-H."/>
            <person name="Turgeon B."/>
            <person name="Goodwin S."/>
            <person name="Spatafora J."/>
            <person name="Crous P."/>
            <person name="Grigoriev I."/>
        </authorList>
    </citation>
    <scope>NUCLEOTIDE SEQUENCE</scope>
    <source>
        <strain evidence="11">CBS 115976</strain>
    </source>
</reference>
<dbReference type="SMART" id="SM00906">
    <property type="entry name" value="Fungal_trans"/>
    <property type="match status" value="1"/>
</dbReference>
<comment type="subcellular location">
    <subcellularLocation>
        <location evidence="1">Nucleus</location>
    </subcellularLocation>
</comment>
<keyword evidence="8" id="KW-0175">Coiled coil</keyword>
<evidence type="ECO:0000256" key="7">
    <source>
        <dbReference type="ARBA" id="ARBA00023242"/>
    </source>
</evidence>
<evidence type="ECO:0000256" key="5">
    <source>
        <dbReference type="ARBA" id="ARBA00023125"/>
    </source>
</evidence>
<dbReference type="Pfam" id="PF00172">
    <property type="entry name" value="Zn_clus"/>
    <property type="match status" value="1"/>
</dbReference>
<dbReference type="GO" id="GO:0006351">
    <property type="term" value="P:DNA-templated transcription"/>
    <property type="evidence" value="ECO:0007669"/>
    <property type="project" value="InterPro"/>
</dbReference>
<dbReference type="GO" id="GO:0003677">
    <property type="term" value="F:DNA binding"/>
    <property type="evidence" value="ECO:0007669"/>
    <property type="project" value="UniProtKB-KW"/>
</dbReference>